<sequence length="632" mass="70965">MADFHSHPFPPEEQKLLALNITRVLSVYGYIADSYIIEFFTDGLWEKLPPSWQMALHDLPSPMLSTLLLGNKEFNHISYRSVWPLSLLALKVAAQALAYPRTPKCQSGEVCSGLQEEFQNNHCQNSLLNHIFRKHVKPKKQHEIRQLGKLVKQLSHVTGCEHVVDVGSGQGHLSRFLSFGLDLSITAVEADEHLVRMATKFDQQLVITLQKEREKQARNLNLHSNPSITFRAPRHVLGWVNPRASWEEFAHLLDSFDYPTLEPSKIVDTSECQVDDAYSGVYVHNFQAGSSDMVRSLCSQPSNKREASTDDATTCHENHSAKHGKSRTKTQRQTSIQDVKTIGYPFVNPSINLKSKASICQKNCTMENGRPSGCCATHKKHGVSSVNTLSPLKSRCVLTGLHACGDLSVAMLRHFARCHNVVGITSVACCYMKLTTQEKPRPPGVLFPPMSSESVQQMEFGYPLSTWVSKLPGHQLSYKSRELSCHAIEDYCSRLMNESTSLSSHCFRAVLETVIRDIDPTMKRVGVQTIKKSHKLSFEEYAYLGLERLGLRTDIPLDGHSIKSMLNQSQNVVAYFSLALLLAPLIETLILLDRMIFLHEQGFHCELIPLFDPKLSPRNLVLVAAKPKEETA</sequence>
<feature type="domain" description="Methyltransferase" evidence="2">
    <location>
        <begin position="139"/>
        <end position="437"/>
    </location>
</feature>
<protein>
    <recommendedName>
        <fullName evidence="2">Methyltransferase domain-containing protein</fullName>
    </recommendedName>
</protein>
<dbReference type="Proteomes" id="UP001066276">
    <property type="component" value="Chromosome 12"/>
</dbReference>
<feature type="compositionally biased region" description="Basic and acidic residues" evidence="1">
    <location>
        <begin position="303"/>
        <end position="320"/>
    </location>
</feature>
<feature type="compositionally biased region" description="Basic residues" evidence="1">
    <location>
        <begin position="321"/>
        <end position="330"/>
    </location>
</feature>
<dbReference type="EMBL" id="JANPWB010000016">
    <property type="protein sequence ID" value="KAJ1081384.1"/>
    <property type="molecule type" value="Genomic_DNA"/>
</dbReference>
<evidence type="ECO:0000256" key="1">
    <source>
        <dbReference type="SAM" id="MobiDB-lite"/>
    </source>
</evidence>
<dbReference type="PANTHER" id="PTHR12496">
    <property type="entry name" value="CGI-41 METHYLTRANSFERASE"/>
    <property type="match status" value="1"/>
</dbReference>
<evidence type="ECO:0000313" key="3">
    <source>
        <dbReference type="EMBL" id="KAJ1081384.1"/>
    </source>
</evidence>
<dbReference type="Pfam" id="PF13679">
    <property type="entry name" value="Methyltransf_32"/>
    <property type="match status" value="1"/>
</dbReference>
<gene>
    <name evidence="3" type="ORF">NDU88_001566</name>
</gene>
<evidence type="ECO:0000313" key="4">
    <source>
        <dbReference type="Proteomes" id="UP001066276"/>
    </source>
</evidence>
<feature type="region of interest" description="Disordered" evidence="1">
    <location>
        <begin position="299"/>
        <end position="334"/>
    </location>
</feature>
<keyword evidence="4" id="KW-1185">Reference proteome</keyword>
<reference evidence="3" key="1">
    <citation type="journal article" date="2022" name="bioRxiv">
        <title>Sequencing and chromosome-scale assembly of the giantPleurodeles waltlgenome.</title>
        <authorList>
            <person name="Brown T."/>
            <person name="Elewa A."/>
            <person name="Iarovenko S."/>
            <person name="Subramanian E."/>
            <person name="Araus A.J."/>
            <person name="Petzold A."/>
            <person name="Susuki M."/>
            <person name="Suzuki K.-i.T."/>
            <person name="Hayashi T."/>
            <person name="Toyoda A."/>
            <person name="Oliveira C."/>
            <person name="Osipova E."/>
            <person name="Leigh N.D."/>
            <person name="Simon A."/>
            <person name="Yun M.H."/>
        </authorList>
    </citation>
    <scope>NUCLEOTIDE SEQUENCE</scope>
    <source>
        <strain evidence="3">20211129_DDA</strain>
        <tissue evidence="3">Liver</tissue>
    </source>
</reference>
<dbReference type="SUPFAM" id="SSF53335">
    <property type="entry name" value="S-adenosyl-L-methionine-dependent methyltransferases"/>
    <property type="match status" value="1"/>
</dbReference>
<dbReference type="InterPro" id="IPR052220">
    <property type="entry name" value="METTL25"/>
</dbReference>
<dbReference type="InterPro" id="IPR025714">
    <property type="entry name" value="Methyltranfer_dom"/>
</dbReference>
<dbReference type="PANTHER" id="PTHR12496:SF2">
    <property type="entry name" value="METHYLTRANSFERASE-LIKE PROTEIN 25B"/>
    <property type="match status" value="1"/>
</dbReference>
<dbReference type="GO" id="GO:0000179">
    <property type="term" value="F:rRNA (adenine-N6,N6-)-dimethyltransferase activity"/>
    <property type="evidence" value="ECO:0007669"/>
    <property type="project" value="InterPro"/>
</dbReference>
<dbReference type="InterPro" id="IPR029063">
    <property type="entry name" value="SAM-dependent_MTases_sf"/>
</dbReference>
<comment type="caution">
    <text evidence="3">The sequence shown here is derived from an EMBL/GenBank/DDBJ whole genome shotgun (WGS) entry which is preliminary data.</text>
</comment>
<accession>A0AAV7KSB4</accession>
<dbReference type="AlphaFoldDB" id="A0AAV7KSB4"/>
<evidence type="ECO:0000259" key="2">
    <source>
        <dbReference type="Pfam" id="PF13679"/>
    </source>
</evidence>
<dbReference type="InterPro" id="IPR020596">
    <property type="entry name" value="rRNA_Ade_Mease_Trfase_CS"/>
</dbReference>
<organism evidence="3 4">
    <name type="scientific">Pleurodeles waltl</name>
    <name type="common">Iberian ribbed newt</name>
    <dbReference type="NCBI Taxonomy" id="8319"/>
    <lineage>
        <taxon>Eukaryota</taxon>
        <taxon>Metazoa</taxon>
        <taxon>Chordata</taxon>
        <taxon>Craniata</taxon>
        <taxon>Vertebrata</taxon>
        <taxon>Euteleostomi</taxon>
        <taxon>Amphibia</taxon>
        <taxon>Batrachia</taxon>
        <taxon>Caudata</taxon>
        <taxon>Salamandroidea</taxon>
        <taxon>Salamandridae</taxon>
        <taxon>Pleurodelinae</taxon>
        <taxon>Pleurodeles</taxon>
    </lineage>
</organism>
<name>A0AAV7KSB4_PLEWA</name>
<proteinExistence type="predicted"/>
<dbReference type="PROSITE" id="PS01131">
    <property type="entry name" value="RRNA_A_DIMETH"/>
    <property type="match status" value="1"/>
</dbReference>